<sequence>AAAAARQLRPTLKADLRRDRVTYAHRAWAGSKDRSAAIEAHVRTLEPHVATLMAQTSSLRTQLTTTLGRIQTLEARDLEP</sequence>
<feature type="non-terminal residue" evidence="1">
    <location>
        <position position="1"/>
    </location>
</feature>
<protein>
    <submittedName>
        <fullName evidence="1">Uncharacterized protein</fullName>
    </submittedName>
</protein>
<dbReference type="EMBL" id="BQNB010016581">
    <property type="protein sequence ID" value="GJT53365.1"/>
    <property type="molecule type" value="Genomic_DNA"/>
</dbReference>
<name>A0ABQ5EQY1_9ASTR</name>
<gene>
    <name evidence="1" type="ORF">Tco_0988419</name>
</gene>
<organism evidence="1 2">
    <name type="scientific">Tanacetum coccineum</name>
    <dbReference type="NCBI Taxonomy" id="301880"/>
    <lineage>
        <taxon>Eukaryota</taxon>
        <taxon>Viridiplantae</taxon>
        <taxon>Streptophyta</taxon>
        <taxon>Embryophyta</taxon>
        <taxon>Tracheophyta</taxon>
        <taxon>Spermatophyta</taxon>
        <taxon>Magnoliopsida</taxon>
        <taxon>eudicotyledons</taxon>
        <taxon>Gunneridae</taxon>
        <taxon>Pentapetalae</taxon>
        <taxon>asterids</taxon>
        <taxon>campanulids</taxon>
        <taxon>Asterales</taxon>
        <taxon>Asteraceae</taxon>
        <taxon>Asteroideae</taxon>
        <taxon>Anthemideae</taxon>
        <taxon>Anthemidinae</taxon>
        <taxon>Tanacetum</taxon>
    </lineage>
</organism>
<keyword evidence="2" id="KW-1185">Reference proteome</keyword>
<reference evidence="1" key="2">
    <citation type="submission" date="2022-01" db="EMBL/GenBank/DDBJ databases">
        <authorList>
            <person name="Yamashiro T."/>
            <person name="Shiraishi A."/>
            <person name="Satake H."/>
            <person name="Nakayama K."/>
        </authorList>
    </citation>
    <scope>NUCLEOTIDE SEQUENCE</scope>
</reference>
<accession>A0ABQ5EQY1</accession>
<evidence type="ECO:0000313" key="2">
    <source>
        <dbReference type="Proteomes" id="UP001151760"/>
    </source>
</evidence>
<reference evidence="1" key="1">
    <citation type="journal article" date="2022" name="Int. J. Mol. Sci.">
        <title>Draft Genome of Tanacetum Coccineum: Genomic Comparison of Closely Related Tanacetum-Family Plants.</title>
        <authorList>
            <person name="Yamashiro T."/>
            <person name="Shiraishi A."/>
            <person name="Nakayama K."/>
            <person name="Satake H."/>
        </authorList>
    </citation>
    <scope>NUCLEOTIDE SEQUENCE</scope>
</reference>
<comment type="caution">
    <text evidence="1">The sequence shown here is derived from an EMBL/GenBank/DDBJ whole genome shotgun (WGS) entry which is preliminary data.</text>
</comment>
<proteinExistence type="predicted"/>
<dbReference type="Proteomes" id="UP001151760">
    <property type="component" value="Unassembled WGS sequence"/>
</dbReference>
<evidence type="ECO:0000313" key="1">
    <source>
        <dbReference type="EMBL" id="GJT53365.1"/>
    </source>
</evidence>